<name>A0A345ZAH3_9BACT</name>
<dbReference type="GO" id="GO:0046677">
    <property type="term" value="P:response to antibiotic"/>
    <property type="evidence" value="ECO:0007669"/>
    <property type="project" value="UniProtKB-KW"/>
</dbReference>
<keyword evidence="5" id="KW-1003">Cell membrane</keyword>
<sequence length="270" mass="30685">MFLYLWMMIQVLVETLPVSSSGHVALMHKIAEKCNWQMPEVVMAQSWAFDYVLQGVSALLFVVYFFTIWWKLVIDRPVHLAALADRKVWKHIFTKVLLFGIAADAMTFFCWVIKIDQLIQLPLACGFSITALSLYSLAYAPVSKKIDIWDVRSGLLLGLVQGCALLPGISRFGTTFTALRWLGYKNDDAFAFSFLIQWPLIFAGSLLGLKALVDAGLLQKIMTLPLLICMTLAGIVAYWLFCWVHVMIEKNLLWKFCYYMIIPVVLALVI</sequence>
<evidence type="ECO:0000313" key="15">
    <source>
        <dbReference type="EMBL" id="AXK60290.1"/>
    </source>
</evidence>
<evidence type="ECO:0000256" key="6">
    <source>
        <dbReference type="ARBA" id="ARBA00022692"/>
    </source>
</evidence>
<keyword evidence="10" id="KW-0046">Antibiotic resistance</keyword>
<evidence type="ECO:0000256" key="10">
    <source>
        <dbReference type="ARBA" id="ARBA00023251"/>
    </source>
</evidence>
<protein>
    <recommendedName>
        <fullName evidence="4">Undecaprenyl-diphosphatase</fullName>
        <ecNumber evidence="3">3.6.1.27</ecNumber>
    </recommendedName>
    <alternativeName>
        <fullName evidence="12">Bacitracin resistance protein</fullName>
    </alternativeName>
    <alternativeName>
        <fullName evidence="11">Undecaprenyl pyrophosphate phosphatase</fullName>
    </alternativeName>
</protein>
<feature type="transmembrane region" description="Helical" evidence="14">
    <location>
        <begin position="119"/>
        <end position="139"/>
    </location>
</feature>
<feature type="transmembrane region" description="Helical" evidence="14">
    <location>
        <begin position="92"/>
        <end position="113"/>
    </location>
</feature>
<evidence type="ECO:0000256" key="7">
    <source>
        <dbReference type="ARBA" id="ARBA00022801"/>
    </source>
</evidence>
<feature type="transmembrane region" description="Helical" evidence="14">
    <location>
        <begin position="189"/>
        <end position="209"/>
    </location>
</feature>
<organism evidence="15 16">
    <name type="scientific">Candidatus Chromulinivorax destructor</name>
    <dbReference type="NCBI Taxonomy" id="2066483"/>
    <lineage>
        <taxon>Bacteria</taxon>
        <taxon>Candidatus Babelota</taxon>
        <taxon>Candidatus Babeliae</taxon>
        <taxon>Candidatus Babeliales</taxon>
        <taxon>Candidatus Chromulinivoraceae</taxon>
        <taxon>Candidatus Chromulinivorax</taxon>
    </lineage>
</organism>
<proteinExistence type="inferred from homology"/>
<evidence type="ECO:0000256" key="11">
    <source>
        <dbReference type="ARBA" id="ARBA00032707"/>
    </source>
</evidence>
<comment type="catalytic activity">
    <reaction evidence="13">
        <text>di-trans,octa-cis-undecaprenyl diphosphate + H2O = di-trans,octa-cis-undecaprenyl phosphate + phosphate + H(+)</text>
        <dbReference type="Rhea" id="RHEA:28094"/>
        <dbReference type="ChEBI" id="CHEBI:15377"/>
        <dbReference type="ChEBI" id="CHEBI:15378"/>
        <dbReference type="ChEBI" id="CHEBI:43474"/>
        <dbReference type="ChEBI" id="CHEBI:58405"/>
        <dbReference type="ChEBI" id="CHEBI:60392"/>
        <dbReference type="EC" id="3.6.1.27"/>
    </reaction>
</comment>
<dbReference type="AlphaFoldDB" id="A0A345ZAH3"/>
<keyword evidence="8 14" id="KW-1133">Transmembrane helix</keyword>
<accession>A0A345ZAH3</accession>
<evidence type="ECO:0000313" key="16">
    <source>
        <dbReference type="Proteomes" id="UP000254834"/>
    </source>
</evidence>
<reference evidence="15 16" key="1">
    <citation type="submission" date="2017-12" db="EMBL/GenBank/DDBJ databases">
        <title>Chromulinavorax destructans is a abundant pathogen of dominant heterotrophic picoflagllates.</title>
        <authorList>
            <person name="Deeg C.M."/>
            <person name="Zimmer M."/>
            <person name="Suttle C.A."/>
        </authorList>
    </citation>
    <scope>NUCLEOTIDE SEQUENCE [LARGE SCALE GENOMIC DNA]</scope>
    <source>
        <strain evidence="15 16">SeV1</strain>
    </source>
</reference>
<comment type="subcellular location">
    <subcellularLocation>
        <location evidence="1">Cell membrane</location>
        <topology evidence="1">Multi-pass membrane protein</topology>
    </subcellularLocation>
</comment>
<evidence type="ECO:0000256" key="2">
    <source>
        <dbReference type="ARBA" id="ARBA00010621"/>
    </source>
</evidence>
<keyword evidence="16" id="KW-1185">Reference proteome</keyword>
<evidence type="ECO:0000256" key="9">
    <source>
        <dbReference type="ARBA" id="ARBA00023136"/>
    </source>
</evidence>
<feature type="transmembrane region" description="Helical" evidence="14">
    <location>
        <begin position="51"/>
        <end position="72"/>
    </location>
</feature>
<comment type="similarity">
    <text evidence="2">Belongs to the UppP family.</text>
</comment>
<feature type="transmembrane region" description="Helical" evidence="14">
    <location>
        <begin position="252"/>
        <end position="269"/>
    </location>
</feature>
<evidence type="ECO:0000256" key="13">
    <source>
        <dbReference type="ARBA" id="ARBA00047594"/>
    </source>
</evidence>
<dbReference type="KEGG" id="cdes:C0J27_00800"/>
<dbReference type="OrthoDB" id="9808289at2"/>
<dbReference type="Pfam" id="PF02673">
    <property type="entry name" value="BacA"/>
    <property type="match status" value="1"/>
</dbReference>
<evidence type="ECO:0000256" key="12">
    <source>
        <dbReference type="ARBA" id="ARBA00032932"/>
    </source>
</evidence>
<dbReference type="PANTHER" id="PTHR30622">
    <property type="entry name" value="UNDECAPRENYL-DIPHOSPHATASE"/>
    <property type="match status" value="1"/>
</dbReference>
<evidence type="ECO:0000256" key="8">
    <source>
        <dbReference type="ARBA" id="ARBA00022989"/>
    </source>
</evidence>
<gene>
    <name evidence="15" type="ORF">C0J27_00800</name>
</gene>
<dbReference type="RefSeq" id="WP_115585305.1">
    <property type="nucleotide sequence ID" value="NZ_CP025544.1"/>
</dbReference>
<dbReference type="PANTHER" id="PTHR30622:SF2">
    <property type="entry name" value="UNDECAPRENYL-DIPHOSPHATASE"/>
    <property type="match status" value="1"/>
</dbReference>
<evidence type="ECO:0000256" key="3">
    <source>
        <dbReference type="ARBA" id="ARBA00012374"/>
    </source>
</evidence>
<evidence type="ECO:0000256" key="1">
    <source>
        <dbReference type="ARBA" id="ARBA00004651"/>
    </source>
</evidence>
<keyword evidence="9 14" id="KW-0472">Membrane</keyword>
<evidence type="ECO:0000256" key="14">
    <source>
        <dbReference type="SAM" id="Phobius"/>
    </source>
</evidence>
<keyword evidence="7" id="KW-0378">Hydrolase</keyword>
<feature type="transmembrane region" description="Helical" evidence="14">
    <location>
        <begin position="221"/>
        <end position="246"/>
    </location>
</feature>
<dbReference type="EC" id="3.6.1.27" evidence="3"/>
<evidence type="ECO:0000256" key="5">
    <source>
        <dbReference type="ARBA" id="ARBA00022475"/>
    </source>
</evidence>
<dbReference type="GO" id="GO:0005886">
    <property type="term" value="C:plasma membrane"/>
    <property type="evidence" value="ECO:0007669"/>
    <property type="project" value="UniProtKB-SubCell"/>
</dbReference>
<evidence type="ECO:0000256" key="4">
    <source>
        <dbReference type="ARBA" id="ARBA00021581"/>
    </source>
</evidence>
<feature type="transmembrane region" description="Helical" evidence="14">
    <location>
        <begin position="151"/>
        <end position="169"/>
    </location>
</feature>
<dbReference type="InterPro" id="IPR003824">
    <property type="entry name" value="UppP"/>
</dbReference>
<keyword evidence="6 14" id="KW-0812">Transmembrane</keyword>
<dbReference type="EMBL" id="CP025544">
    <property type="protein sequence ID" value="AXK60290.1"/>
    <property type="molecule type" value="Genomic_DNA"/>
</dbReference>
<dbReference type="Proteomes" id="UP000254834">
    <property type="component" value="Chromosome"/>
</dbReference>
<dbReference type="GO" id="GO:0050380">
    <property type="term" value="F:undecaprenyl-diphosphatase activity"/>
    <property type="evidence" value="ECO:0007669"/>
    <property type="project" value="UniProtKB-EC"/>
</dbReference>